<dbReference type="InterPro" id="IPR036179">
    <property type="entry name" value="Ig-like_dom_sf"/>
</dbReference>
<organism evidence="2">
    <name type="scientific">Arion vulgaris</name>
    <dbReference type="NCBI Taxonomy" id="1028688"/>
    <lineage>
        <taxon>Eukaryota</taxon>
        <taxon>Metazoa</taxon>
        <taxon>Spiralia</taxon>
        <taxon>Lophotrochozoa</taxon>
        <taxon>Mollusca</taxon>
        <taxon>Gastropoda</taxon>
        <taxon>Heterobranchia</taxon>
        <taxon>Euthyneura</taxon>
        <taxon>Panpulmonata</taxon>
        <taxon>Eupulmonata</taxon>
        <taxon>Stylommatophora</taxon>
        <taxon>Helicina</taxon>
        <taxon>Arionoidea</taxon>
        <taxon>Arionidae</taxon>
        <taxon>Arion</taxon>
    </lineage>
</organism>
<gene>
    <name evidence="2" type="primary">ORF119098</name>
    <name evidence="1" type="synonym">ORF119089</name>
    <name evidence="3" type="synonym">ORF119106</name>
</gene>
<evidence type="ECO:0000313" key="3">
    <source>
        <dbReference type="EMBL" id="CEK80096.1"/>
    </source>
</evidence>
<dbReference type="CDD" id="cd00096">
    <property type="entry name" value="Ig"/>
    <property type="match status" value="1"/>
</dbReference>
<dbReference type="SUPFAM" id="SSF48726">
    <property type="entry name" value="Immunoglobulin"/>
    <property type="match status" value="1"/>
</dbReference>
<dbReference type="EMBL" id="HACG01033227">
    <property type="protein sequence ID" value="CEK80092.1"/>
    <property type="molecule type" value="Transcribed_RNA"/>
</dbReference>
<dbReference type="EMBL" id="HACG01033229">
    <property type="protein sequence ID" value="CEK80094.1"/>
    <property type="molecule type" value="Transcribed_RNA"/>
</dbReference>
<reference evidence="2" key="1">
    <citation type="submission" date="2014-12" db="EMBL/GenBank/DDBJ databases">
        <title>Insight into the proteome of Arion vulgaris.</title>
        <authorList>
            <person name="Aradska J."/>
            <person name="Bulat T."/>
            <person name="Smidak R."/>
            <person name="Sarate P."/>
            <person name="Gangsoo J."/>
            <person name="Sialana F."/>
            <person name="Bilban M."/>
            <person name="Lubec G."/>
        </authorList>
    </citation>
    <scope>NUCLEOTIDE SEQUENCE</scope>
    <source>
        <tissue evidence="2">Skin</tissue>
    </source>
</reference>
<protein>
    <recommendedName>
        <fullName evidence="4">Ig-like domain-containing protein</fullName>
    </recommendedName>
</protein>
<accession>A0A0B7AGF7</accession>
<name>A0A0B7AGF7_9EUPU</name>
<evidence type="ECO:0008006" key="4">
    <source>
        <dbReference type="Google" id="ProtNLM"/>
    </source>
</evidence>
<sequence length="174" mass="19419">MFADRVEIIRQSAVEDSQVILTQGRTIVTSNPRYTVDFVPVPGNGILVKFTIANVTDEDEGMYICQARVHTDKGWEIQGNDSVNIRVLRALDDLLLKFDNNTAISKNVIDPIEVNSGVHTVICIAEGSNPAPTVNLYLNGSEVQIIHTMIDKWRPNLPRSARQLVEKYSLNLCI</sequence>
<dbReference type="EMBL" id="HACG01033231">
    <property type="protein sequence ID" value="CEK80096.1"/>
    <property type="molecule type" value="Transcribed_RNA"/>
</dbReference>
<dbReference type="AlphaFoldDB" id="A0A0B7AGF7"/>
<evidence type="ECO:0000313" key="1">
    <source>
        <dbReference type="EMBL" id="CEK80092.1"/>
    </source>
</evidence>
<dbReference type="Gene3D" id="2.60.40.10">
    <property type="entry name" value="Immunoglobulins"/>
    <property type="match status" value="1"/>
</dbReference>
<proteinExistence type="predicted"/>
<dbReference type="InterPro" id="IPR013783">
    <property type="entry name" value="Ig-like_fold"/>
</dbReference>
<evidence type="ECO:0000313" key="2">
    <source>
        <dbReference type="EMBL" id="CEK80094.1"/>
    </source>
</evidence>